<comment type="similarity">
    <text evidence="3 9 10">Belongs to the glutamine synthetase family.</text>
</comment>
<keyword evidence="7" id="KW-0460">Magnesium</keyword>
<sequence length="485" mass="53786">MTPPPAAPDRAPQSAPDSPRTAPAPPVDPGPPDDRPGPGDLAGLEQWVRVRGITEVECMVADLSGIPRGKILPAHKFLSSLRDKGLRLPESVFIQTVTGAYPEDDPINIEDRDIFLVPDPTTVRMVPWYEEPTAQVITDCVYRSGGPVAAAPRHVLKRVLALYESRGWHPIVAPELEFFLVKMNDDPDYPLEPPMGRSGRAETGSQAYGIDAVNEFDPLFEDIYDHCEAQGLDVDTLHHEAGAAQMEINFNHGDPLALADQVFLFKRTVRQAALTHKVYATFMAKPLEGQPGSAMHIHQSIVDAEGRNLFADAAGEDSDLFRWHIAGLQRHLPEAMLLLAPNVNSYRRLVPDWGAPINMHWGYDNRTVSLRVPFSDAGSRRVENRLSGADANPYLAVAASLACGYLGMIEQQEPSRPIKGSAYSRAHALPRHLPDAIERFTRARALQEVLGEDFSRVLTSVKWAEWDAYQHVISSWEREYLLLNV</sequence>
<evidence type="ECO:0000313" key="14">
    <source>
        <dbReference type="EMBL" id="MBB4284499.1"/>
    </source>
</evidence>
<comment type="function">
    <text evidence="2">Catalyzes the ATP-dependent biosynthesis of glutamine from glutamate and ammonia.</text>
</comment>
<dbReference type="SUPFAM" id="SSF55931">
    <property type="entry name" value="Glutamine synthetase/guanido kinase"/>
    <property type="match status" value="1"/>
</dbReference>
<evidence type="ECO:0000256" key="4">
    <source>
        <dbReference type="ARBA" id="ARBA00022598"/>
    </source>
</evidence>
<reference evidence="14 15" key="1">
    <citation type="submission" date="2020-08" db="EMBL/GenBank/DDBJ databases">
        <title>Genome sequencing of Purple Non-Sulfur Bacteria from various extreme environments.</title>
        <authorList>
            <person name="Mayer M."/>
        </authorList>
    </citation>
    <scope>NUCLEOTIDE SEQUENCE [LARGE SCALE GENOMIC DNA]</scope>
    <source>
        <strain evidence="14 15">JA135</strain>
    </source>
</reference>
<dbReference type="PROSITE" id="PS51987">
    <property type="entry name" value="GS_CATALYTIC"/>
    <property type="match status" value="1"/>
</dbReference>
<dbReference type="Pfam" id="PF00120">
    <property type="entry name" value="Gln-synt_C"/>
    <property type="match status" value="1"/>
</dbReference>
<evidence type="ECO:0000259" key="12">
    <source>
        <dbReference type="PROSITE" id="PS51986"/>
    </source>
</evidence>
<dbReference type="FunFam" id="3.30.590.10:FF:000005">
    <property type="entry name" value="Probable glutamine synthetase"/>
    <property type="match status" value="1"/>
</dbReference>
<dbReference type="GO" id="GO:0004356">
    <property type="term" value="F:glutamine synthetase activity"/>
    <property type="evidence" value="ECO:0007669"/>
    <property type="project" value="UniProtKB-EC"/>
</dbReference>
<dbReference type="Proteomes" id="UP000555728">
    <property type="component" value="Unassembled WGS sequence"/>
</dbReference>
<protein>
    <submittedName>
        <fullName evidence="14">Glutamine synthetase</fullName>
        <ecNumber evidence="14">6.3.1.2</ecNumber>
    </submittedName>
</protein>
<dbReference type="AlphaFoldDB" id="A0A7W6RXP4"/>
<dbReference type="SMART" id="SM01230">
    <property type="entry name" value="Gln-synt_C"/>
    <property type="match status" value="1"/>
</dbReference>
<dbReference type="PANTHER" id="PTHR43785">
    <property type="entry name" value="GAMMA-GLUTAMYLPUTRESCINE SYNTHETASE"/>
    <property type="match status" value="1"/>
</dbReference>
<dbReference type="PANTHER" id="PTHR43785:SF3">
    <property type="entry name" value="GS CATALYTIC DOMAIN-CONTAINING PROTEIN"/>
    <property type="match status" value="1"/>
</dbReference>
<evidence type="ECO:0000256" key="10">
    <source>
        <dbReference type="RuleBase" id="RU000384"/>
    </source>
</evidence>
<dbReference type="GO" id="GO:0006598">
    <property type="term" value="P:polyamine catabolic process"/>
    <property type="evidence" value="ECO:0007669"/>
    <property type="project" value="TreeGrafter"/>
</dbReference>
<feature type="domain" description="GS catalytic" evidence="13">
    <location>
        <begin position="152"/>
        <end position="485"/>
    </location>
</feature>
<evidence type="ECO:0000259" key="13">
    <source>
        <dbReference type="PROSITE" id="PS51987"/>
    </source>
</evidence>
<evidence type="ECO:0000256" key="9">
    <source>
        <dbReference type="PROSITE-ProRule" id="PRU01330"/>
    </source>
</evidence>
<dbReference type="PROSITE" id="PS51986">
    <property type="entry name" value="GS_BETA_GRASP"/>
    <property type="match status" value="1"/>
</dbReference>
<evidence type="ECO:0000256" key="8">
    <source>
        <dbReference type="ARBA" id="ARBA00023231"/>
    </source>
</evidence>
<dbReference type="EMBL" id="JACIGI010000001">
    <property type="protein sequence ID" value="MBB4284499.1"/>
    <property type="molecule type" value="Genomic_DNA"/>
</dbReference>
<dbReference type="InterPro" id="IPR008147">
    <property type="entry name" value="Gln_synt_N"/>
</dbReference>
<dbReference type="InterPro" id="IPR014746">
    <property type="entry name" value="Gln_synth/guanido_kin_cat_dom"/>
</dbReference>
<evidence type="ECO:0000256" key="3">
    <source>
        <dbReference type="ARBA" id="ARBA00009897"/>
    </source>
</evidence>
<dbReference type="Gene3D" id="3.30.590.10">
    <property type="entry name" value="Glutamine synthetase/guanido kinase, catalytic domain"/>
    <property type="match status" value="1"/>
</dbReference>
<comment type="cofactor">
    <cofactor evidence="1">
        <name>Mg(2+)</name>
        <dbReference type="ChEBI" id="CHEBI:18420"/>
    </cofactor>
</comment>
<evidence type="ECO:0000256" key="2">
    <source>
        <dbReference type="ARBA" id="ARBA00003117"/>
    </source>
</evidence>
<dbReference type="SUPFAM" id="SSF54368">
    <property type="entry name" value="Glutamine synthetase, N-terminal domain"/>
    <property type="match status" value="1"/>
</dbReference>
<comment type="caution">
    <text evidence="14">The sequence shown here is derived from an EMBL/GenBank/DDBJ whole genome shotgun (WGS) entry which is preliminary data.</text>
</comment>
<feature type="region of interest" description="Disordered" evidence="11">
    <location>
        <begin position="1"/>
        <end position="42"/>
    </location>
</feature>
<evidence type="ECO:0000256" key="1">
    <source>
        <dbReference type="ARBA" id="ARBA00001946"/>
    </source>
</evidence>
<feature type="domain" description="GS beta-grasp" evidence="12">
    <location>
        <begin position="42"/>
        <end position="145"/>
    </location>
</feature>
<evidence type="ECO:0000256" key="6">
    <source>
        <dbReference type="ARBA" id="ARBA00022840"/>
    </source>
</evidence>
<keyword evidence="4 14" id="KW-0436">Ligase</keyword>
<proteinExistence type="inferred from homology"/>
<accession>A0A7W6RXP4</accession>
<dbReference type="Gene3D" id="3.10.20.70">
    <property type="entry name" value="Glutamine synthetase, N-terminal domain"/>
    <property type="match status" value="1"/>
</dbReference>
<dbReference type="GO" id="GO:0006542">
    <property type="term" value="P:glutamine biosynthetic process"/>
    <property type="evidence" value="ECO:0007669"/>
    <property type="project" value="InterPro"/>
</dbReference>
<dbReference type="InterPro" id="IPR036651">
    <property type="entry name" value="Gln_synt_N_sf"/>
</dbReference>
<evidence type="ECO:0000256" key="5">
    <source>
        <dbReference type="ARBA" id="ARBA00022741"/>
    </source>
</evidence>
<evidence type="ECO:0000256" key="11">
    <source>
        <dbReference type="SAM" id="MobiDB-lite"/>
    </source>
</evidence>
<evidence type="ECO:0000256" key="7">
    <source>
        <dbReference type="ARBA" id="ARBA00022842"/>
    </source>
</evidence>
<keyword evidence="5" id="KW-0547">Nucleotide-binding</keyword>
<keyword evidence="15" id="KW-1185">Reference proteome</keyword>
<dbReference type="PROSITE" id="PS00181">
    <property type="entry name" value="GLNA_ATP"/>
    <property type="match status" value="1"/>
</dbReference>
<keyword evidence="6" id="KW-0067">ATP-binding</keyword>
<evidence type="ECO:0000313" key="15">
    <source>
        <dbReference type="Proteomes" id="UP000555728"/>
    </source>
</evidence>
<dbReference type="InterPro" id="IPR027303">
    <property type="entry name" value="Gln_synth_gly_rich_site"/>
</dbReference>
<dbReference type="EC" id="6.3.1.2" evidence="14"/>
<dbReference type="InterPro" id="IPR008146">
    <property type="entry name" value="Gln_synth_cat_dom"/>
</dbReference>
<gene>
    <name evidence="14" type="ORF">GGD88_000205</name>
</gene>
<dbReference type="GO" id="GO:0005524">
    <property type="term" value="F:ATP binding"/>
    <property type="evidence" value="ECO:0007669"/>
    <property type="project" value="UniProtKB-KW"/>
</dbReference>
<organism evidence="14 15">
    <name type="scientific">Roseospira goensis</name>
    <dbReference type="NCBI Taxonomy" id="391922"/>
    <lineage>
        <taxon>Bacteria</taxon>
        <taxon>Pseudomonadati</taxon>
        <taxon>Pseudomonadota</taxon>
        <taxon>Alphaproteobacteria</taxon>
        <taxon>Rhodospirillales</taxon>
        <taxon>Rhodospirillaceae</taxon>
        <taxon>Roseospira</taxon>
    </lineage>
</organism>
<keyword evidence="8" id="KW-0535">Nitrogen fixation</keyword>
<name>A0A7W6RXP4_9PROT</name>